<dbReference type="Proteomes" id="UP000030671">
    <property type="component" value="Unassembled WGS sequence"/>
</dbReference>
<dbReference type="EMBL" id="KI925461">
    <property type="protein sequence ID" value="ETW79383.1"/>
    <property type="molecule type" value="Genomic_DNA"/>
</dbReference>
<dbReference type="GeneID" id="20671052"/>
<dbReference type="HOGENOM" id="CLU_1906981_0_0_1"/>
<protein>
    <submittedName>
        <fullName evidence="2">Uncharacterized protein</fullName>
    </submittedName>
</protein>
<feature type="compositionally biased region" description="Low complexity" evidence="1">
    <location>
        <begin position="65"/>
        <end position="97"/>
    </location>
</feature>
<name>W4K0N1_HETIT</name>
<organism evidence="2 3">
    <name type="scientific">Heterobasidion irregulare (strain TC 32-1)</name>
    <dbReference type="NCBI Taxonomy" id="747525"/>
    <lineage>
        <taxon>Eukaryota</taxon>
        <taxon>Fungi</taxon>
        <taxon>Dikarya</taxon>
        <taxon>Basidiomycota</taxon>
        <taxon>Agaricomycotina</taxon>
        <taxon>Agaricomycetes</taxon>
        <taxon>Russulales</taxon>
        <taxon>Bondarzewiaceae</taxon>
        <taxon>Heterobasidion</taxon>
        <taxon>Heterobasidion annosum species complex</taxon>
    </lineage>
</organism>
<dbReference type="KEGG" id="hir:HETIRDRAFT_324439"/>
<evidence type="ECO:0000256" key="1">
    <source>
        <dbReference type="SAM" id="MobiDB-lite"/>
    </source>
</evidence>
<dbReference type="InParanoid" id="W4K0N1"/>
<dbReference type="AlphaFoldDB" id="W4K0N1"/>
<feature type="compositionally biased region" description="Pro residues" evidence="1">
    <location>
        <begin position="149"/>
        <end position="163"/>
    </location>
</feature>
<feature type="region of interest" description="Disordered" evidence="1">
    <location>
        <begin position="52"/>
        <end position="163"/>
    </location>
</feature>
<feature type="region of interest" description="Disordered" evidence="1">
    <location>
        <begin position="1"/>
        <end position="31"/>
    </location>
</feature>
<accession>W4K0N1</accession>
<feature type="compositionally biased region" description="Basic and acidic residues" evidence="1">
    <location>
        <begin position="102"/>
        <end position="115"/>
    </location>
</feature>
<evidence type="ECO:0000313" key="2">
    <source>
        <dbReference type="EMBL" id="ETW79383.1"/>
    </source>
</evidence>
<sequence length="163" mass="17129">MISCPLAHRPARPHRPHRLAHRMRCPDPRSSHPHLPLDVALAYSLQLDTTHHPGTSSASSTFVNTSASDASSTVTTTTTAASASSTSSRRSSESLRTMPSANRRDRDRTSQDRSKSMSAASTAHIRGALLDQASAAASASASSRTGRPCLPPASRPPSPLAAV</sequence>
<evidence type="ECO:0000313" key="3">
    <source>
        <dbReference type="Proteomes" id="UP000030671"/>
    </source>
</evidence>
<feature type="compositionally biased region" description="Polar residues" evidence="1">
    <location>
        <begin position="52"/>
        <end position="64"/>
    </location>
</feature>
<reference evidence="2 3" key="1">
    <citation type="journal article" date="2012" name="New Phytol.">
        <title>Insight into trade-off between wood decay and parasitism from the genome of a fungal forest pathogen.</title>
        <authorList>
            <person name="Olson A."/>
            <person name="Aerts A."/>
            <person name="Asiegbu F."/>
            <person name="Belbahri L."/>
            <person name="Bouzid O."/>
            <person name="Broberg A."/>
            <person name="Canback B."/>
            <person name="Coutinho P.M."/>
            <person name="Cullen D."/>
            <person name="Dalman K."/>
            <person name="Deflorio G."/>
            <person name="van Diepen L.T."/>
            <person name="Dunand C."/>
            <person name="Duplessis S."/>
            <person name="Durling M."/>
            <person name="Gonthier P."/>
            <person name="Grimwood J."/>
            <person name="Fossdal C.G."/>
            <person name="Hansson D."/>
            <person name="Henrissat B."/>
            <person name="Hietala A."/>
            <person name="Himmelstrand K."/>
            <person name="Hoffmeister D."/>
            <person name="Hogberg N."/>
            <person name="James T.Y."/>
            <person name="Karlsson M."/>
            <person name="Kohler A."/>
            <person name="Kues U."/>
            <person name="Lee Y.H."/>
            <person name="Lin Y.C."/>
            <person name="Lind M."/>
            <person name="Lindquist E."/>
            <person name="Lombard V."/>
            <person name="Lucas S."/>
            <person name="Lunden K."/>
            <person name="Morin E."/>
            <person name="Murat C."/>
            <person name="Park J."/>
            <person name="Raffaello T."/>
            <person name="Rouze P."/>
            <person name="Salamov A."/>
            <person name="Schmutz J."/>
            <person name="Solheim H."/>
            <person name="Stahlberg J."/>
            <person name="Velez H."/>
            <person name="de Vries R.P."/>
            <person name="Wiebenga A."/>
            <person name="Woodward S."/>
            <person name="Yakovlev I."/>
            <person name="Garbelotto M."/>
            <person name="Martin F."/>
            <person name="Grigoriev I.V."/>
            <person name="Stenlid J."/>
        </authorList>
    </citation>
    <scope>NUCLEOTIDE SEQUENCE [LARGE SCALE GENOMIC DNA]</scope>
    <source>
        <strain evidence="2 3">TC 32-1</strain>
    </source>
</reference>
<dbReference type="RefSeq" id="XP_009549616.1">
    <property type="nucleotide sequence ID" value="XM_009551321.1"/>
</dbReference>
<feature type="compositionally biased region" description="Low complexity" evidence="1">
    <location>
        <begin position="133"/>
        <end position="143"/>
    </location>
</feature>
<proteinExistence type="predicted"/>
<gene>
    <name evidence="2" type="ORF">HETIRDRAFT_324439</name>
</gene>
<keyword evidence="3" id="KW-1185">Reference proteome</keyword>
<feature type="compositionally biased region" description="Basic residues" evidence="1">
    <location>
        <begin position="9"/>
        <end position="23"/>
    </location>
</feature>